<dbReference type="Proteomes" id="UP001152308">
    <property type="component" value="Unassembled WGS sequence"/>
</dbReference>
<evidence type="ECO:0000313" key="3">
    <source>
        <dbReference type="Proteomes" id="UP001152308"/>
    </source>
</evidence>
<reference evidence="1" key="2">
    <citation type="submission" date="2022-01" db="EMBL/GenBank/DDBJ databases">
        <authorList>
            <person name="Sanchez-Suarez J."/>
            <person name="Villamil L."/>
            <person name="Diaz L.E."/>
        </authorList>
    </citation>
    <scope>NUCLEOTIDE SEQUENCE</scope>
    <source>
        <strain evidence="1">EUFUS-Z928</strain>
    </source>
</reference>
<name>A0AAX3TE71_9ACTN</name>
<proteinExistence type="predicted"/>
<dbReference type="EMBL" id="CP121270">
    <property type="protein sequence ID" value="WFP27250.1"/>
    <property type="molecule type" value="Genomic_DNA"/>
</dbReference>
<evidence type="ECO:0000313" key="1">
    <source>
        <dbReference type="EMBL" id="MDF6102976.1"/>
    </source>
</evidence>
<reference evidence="1" key="1">
    <citation type="journal article" date="2022" name="Data Brief">
        <title>Draft genome sequence data of Gordonia hongkongensis strain EUFUS-Z928 isolated from the octocoral Eunicea fusca.</title>
        <authorList>
            <person name="Sanchez-Suarez J."/>
            <person name="Diaz L."/>
            <person name="Melo-Bolivar J."/>
            <person name="Villamil L."/>
        </authorList>
    </citation>
    <scope>NUCLEOTIDE SEQUENCE</scope>
    <source>
        <strain evidence="1">EUFUS-Z928</strain>
    </source>
</reference>
<dbReference type="Proteomes" id="UP001213504">
    <property type="component" value="Chromosome"/>
</dbReference>
<protein>
    <submittedName>
        <fullName evidence="2">3-methyladenine DNA glycosylase</fullName>
    </submittedName>
</protein>
<accession>A0AAX3TE71</accession>
<evidence type="ECO:0000313" key="4">
    <source>
        <dbReference type="Proteomes" id="UP001213504"/>
    </source>
</evidence>
<gene>
    <name evidence="1" type="ORF">L2299_18155</name>
    <name evidence="2" type="ORF">P9A14_13525</name>
</gene>
<dbReference type="EMBL" id="JAKJLQ010000016">
    <property type="protein sequence ID" value="MDF6102976.1"/>
    <property type="molecule type" value="Genomic_DNA"/>
</dbReference>
<evidence type="ECO:0000313" key="2">
    <source>
        <dbReference type="EMBL" id="WFP27250.1"/>
    </source>
</evidence>
<organism evidence="2 4">
    <name type="scientific">Gordonia hongkongensis</name>
    <dbReference type="NCBI Taxonomy" id="1701090"/>
    <lineage>
        <taxon>Bacteria</taxon>
        <taxon>Bacillati</taxon>
        <taxon>Actinomycetota</taxon>
        <taxon>Actinomycetes</taxon>
        <taxon>Mycobacteriales</taxon>
        <taxon>Gordoniaceae</taxon>
        <taxon>Gordonia</taxon>
    </lineage>
</organism>
<sequence length="311" mass="34788">MTAQLEHPDHGLTAQVLDADEWRARRDAHRQAVDELIGPYLDARRRGARHPVIDFLFTYYSSRPAHVLRWHPGFGVTIEDGDEFLGLRGYERTAAGVSVGDPYLRHRGEALAAAVDMLGATARRPARLGCFGLHEWAMVYRTHDTRHDLPLRLGSAGTDAVVESMPLRCTHFDAFRFFTDPARPRNDTTLSRVSQIAHEQPGCLHATMDLYRYCFTLAPLVPSNLTLDCFALALRARDLDMRASPYDLSDLGYEPVRIETAAGRADYVREQSAIAERGMTLRARLLTICTELADLATVPGGRRLPSAFTDE</sequence>
<keyword evidence="3" id="KW-1185">Reference proteome</keyword>
<reference evidence="2" key="3">
    <citation type="submission" date="2023-04" db="EMBL/GenBank/DDBJ databases">
        <title>Complete genome sequence of a phthalic acid esters degrading bacterial strain.</title>
        <authorList>
            <person name="Weng L."/>
            <person name="Jia Y."/>
            <person name="Ren L."/>
        </authorList>
    </citation>
    <scope>NUCLEOTIDE SEQUENCE</scope>
    <source>
        <strain evidence="2">RL-LY01</strain>
    </source>
</reference>
<dbReference type="AlphaFoldDB" id="A0AAX3TE71"/>